<dbReference type="InterPro" id="IPR036691">
    <property type="entry name" value="Endo/exonu/phosph_ase_sf"/>
</dbReference>
<protein>
    <submittedName>
        <fullName evidence="2">Uncharacterized protein</fullName>
    </submittedName>
</protein>
<evidence type="ECO:0000313" key="2">
    <source>
        <dbReference type="EMBL" id="KAK4328660.1"/>
    </source>
</evidence>
<name>A0AAE1QLG6_9EUCA</name>
<feature type="region of interest" description="Disordered" evidence="1">
    <location>
        <begin position="23"/>
        <end position="116"/>
    </location>
</feature>
<proteinExistence type="predicted"/>
<sequence length="204" mass="22416">MGASLEEGAPCFIQECAGTLSASKSACCPSQPSTKHPTRDRGSTPSAGPHPTPTPTPGPYWEVWTFFRGDDRPEVGRGEPTQGNGGTNHVTVRSHKGQQQQQQSGVATAKSDSPLAQRTRSTIETVMMGNIQGLYPKTHINKVPFLKELAEQEDPMIIALTETHLKSEMKEAEINIINYTPFRVDRETRSHGGVIIYVRNDLYK</sequence>
<keyword evidence="3" id="KW-1185">Reference proteome</keyword>
<feature type="compositionally biased region" description="Polar residues" evidence="1">
    <location>
        <begin position="23"/>
        <end position="35"/>
    </location>
</feature>
<dbReference type="Proteomes" id="UP001292094">
    <property type="component" value="Unassembled WGS sequence"/>
</dbReference>
<feature type="compositionally biased region" description="Basic and acidic residues" evidence="1">
    <location>
        <begin position="68"/>
        <end position="77"/>
    </location>
</feature>
<reference evidence="2" key="1">
    <citation type="submission" date="2023-11" db="EMBL/GenBank/DDBJ databases">
        <title>Genome assemblies of two species of porcelain crab, Petrolisthes cinctipes and Petrolisthes manimaculis (Anomura: Porcellanidae).</title>
        <authorList>
            <person name="Angst P."/>
        </authorList>
    </citation>
    <scope>NUCLEOTIDE SEQUENCE</scope>
    <source>
        <strain evidence="2">PB745_02</strain>
        <tissue evidence="2">Gill</tissue>
    </source>
</reference>
<gene>
    <name evidence="2" type="ORF">Pmani_000968</name>
</gene>
<comment type="caution">
    <text evidence="2">The sequence shown here is derived from an EMBL/GenBank/DDBJ whole genome shotgun (WGS) entry which is preliminary data.</text>
</comment>
<feature type="compositionally biased region" description="Pro residues" evidence="1">
    <location>
        <begin position="48"/>
        <end position="58"/>
    </location>
</feature>
<evidence type="ECO:0000313" key="3">
    <source>
        <dbReference type="Proteomes" id="UP001292094"/>
    </source>
</evidence>
<organism evidence="2 3">
    <name type="scientific">Petrolisthes manimaculis</name>
    <dbReference type="NCBI Taxonomy" id="1843537"/>
    <lineage>
        <taxon>Eukaryota</taxon>
        <taxon>Metazoa</taxon>
        <taxon>Ecdysozoa</taxon>
        <taxon>Arthropoda</taxon>
        <taxon>Crustacea</taxon>
        <taxon>Multicrustacea</taxon>
        <taxon>Malacostraca</taxon>
        <taxon>Eumalacostraca</taxon>
        <taxon>Eucarida</taxon>
        <taxon>Decapoda</taxon>
        <taxon>Pleocyemata</taxon>
        <taxon>Anomura</taxon>
        <taxon>Galatheoidea</taxon>
        <taxon>Porcellanidae</taxon>
        <taxon>Petrolisthes</taxon>
    </lineage>
</organism>
<dbReference type="Gene3D" id="3.60.10.10">
    <property type="entry name" value="Endonuclease/exonuclease/phosphatase"/>
    <property type="match status" value="1"/>
</dbReference>
<dbReference type="EMBL" id="JAWZYT010000068">
    <property type="protein sequence ID" value="KAK4328660.1"/>
    <property type="molecule type" value="Genomic_DNA"/>
</dbReference>
<accession>A0AAE1QLG6</accession>
<dbReference type="SUPFAM" id="SSF56219">
    <property type="entry name" value="DNase I-like"/>
    <property type="match status" value="1"/>
</dbReference>
<dbReference type="AlphaFoldDB" id="A0AAE1QLG6"/>
<feature type="compositionally biased region" description="Polar residues" evidence="1">
    <location>
        <begin position="104"/>
        <end position="116"/>
    </location>
</feature>
<evidence type="ECO:0000256" key="1">
    <source>
        <dbReference type="SAM" id="MobiDB-lite"/>
    </source>
</evidence>